<reference evidence="7 8" key="1">
    <citation type="submission" date="2019-03" db="EMBL/GenBank/DDBJ databases">
        <title>Sequencing the genomes of 1000 actinobacteria strains.</title>
        <authorList>
            <person name="Klenk H.-P."/>
        </authorList>
    </citation>
    <scope>NUCLEOTIDE SEQUENCE [LARGE SCALE GENOMIC DNA]</scope>
    <source>
        <strain evidence="7 8">DSM 43805</strain>
    </source>
</reference>
<dbReference type="OrthoDB" id="137613at2"/>
<feature type="transmembrane region" description="Helical" evidence="5">
    <location>
        <begin position="438"/>
        <end position="459"/>
    </location>
</feature>
<feature type="transmembrane region" description="Helical" evidence="5">
    <location>
        <begin position="408"/>
        <end position="426"/>
    </location>
</feature>
<keyword evidence="3 5" id="KW-1133">Transmembrane helix</keyword>
<comment type="caution">
    <text evidence="7">The sequence shown here is derived from an EMBL/GenBank/DDBJ whole genome shotgun (WGS) entry which is preliminary data.</text>
</comment>
<evidence type="ECO:0000256" key="3">
    <source>
        <dbReference type="ARBA" id="ARBA00022989"/>
    </source>
</evidence>
<evidence type="ECO:0000256" key="5">
    <source>
        <dbReference type="SAM" id="Phobius"/>
    </source>
</evidence>
<dbReference type="Proteomes" id="UP000294901">
    <property type="component" value="Unassembled WGS sequence"/>
</dbReference>
<feature type="domain" description="Amino acid permease/ SLC12A" evidence="6">
    <location>
        <begin position="29"/>
        <end position="424"/>
    </location>
</feature>
<organism evidence="7 8">
    <name type="scientific">Paractinoplanes brasiliensis</name>
    <dbReference type="NCBI Taxonomy" id="52695"/>
    <lineage>
        <taxon>Bacteria</taxon>
        <taxon>Bacillati</taxon>
        <taxon>Actinomycetota</taxon>
        <taxon>Actinomycetes</taxon>
        <taxon>Micromonosporales</taxon>
        <taxon>Micromonosporaceae</taxon>
        <taxon>Paractinoplanes</taxon>
    </lineage>
</organism>
<feature type="transmembrane region" description="Helical" evidence="5">
    <location>
        <begin position="58"/>
        <end position="77"/>
    </location>
</feature>
<keyword evidence="4 5" id="KW-0472">Membrane</keyword>
<dbReference type="AlphaFoldDB" id="A0A4R6JB77"/>
<feature type="transmembrane region" description="Helical" evidence="5">
    <location>
        <begin position="137"/>
        <end position="156"/>
    </location>
</feature>
<dbReference type="PANTHER" id="PTHR42770">
    <property type="entry name" value="AMINO ACID TRANSPORTER-RELATED"/>
    <property type="match status" value="1"/>
</dbReference>
<dbReference type="InterPro" id="IPR004841">
    <property type="entry name" value="AA-permease/SLC12A_dom"/>
</dbReference>
<dbReference type="Pfam" id="PF00324">
    <property type="entry name" value="AA_permease"/>
    <property type="match status" value="1"/>
</dbReference>
<feature type="transmembrane region" description="Helical" evidence="5">
    <location>
        <begin position="342"/>
        <end position="363"/>
    </location>
</feature>
<dbReference type="InterPro" id="IPR050367">
    <property type="entry name" value="APC_superfamily"/>
</dbReference>
<evidence type="ECO:0000313" key="8">
    <source>
        <dbReference type="Proteomes" id="UP000294901"/>
    </source>
</evidence>
<dbReference type="Gene3D" id="1.20.1740.10">
    <property type="entry name" value="Amino acid/polyamine transporter I"/>
    <property type="match status" value="1"/>
</dbReference>
<evidence type="ECO:0000256" key="4">
    <source>
        <dbReference type="ARBA" id="ARBA00023136"/>
    </source>
</evidence>
<feature type="transmembrane region" description="Helical" evidence="5">
    <location>
        <begin position="375"/>
        <end position="396"/>
    </location>
</feature>
<evidence type="ECO:0000313" key="7">
    <source>
        <dbReference type="EMBL" id="TDO32772.1"/>
    </source>
</evidence>
<feature type="transmembrane region" description="Helical" evidence="5">
    <location>
        <begin position="162"/>
        <end position="185"/>
    </location>
</feature>
<feature type="transmembrane region" description="Helical" evidence="5">
    <location>
        <begin position="102"/>
        <end position="125"/>
    </location>
</feature>
<comment type="subcellular location">
    <subcellularLocation>
        <location evidence="1">Membrane</location>
        <topology evidence="1">Multi-pass membrane protein</topology>
    </subcellularLocation>
</comment>
<dbReference type="GO" id="GO:0016020">
    <property type="term" value="C:membrane"/>
    <property type="evidence" value="ECO:0007669"/>
    <property type="project" value="UniProtKB-SubCell"/>
</dbReference>
<feature type="transmembrane region" description="Helical" evidence="5">
    <location>
        <begin position="242"/>
        <end position="262"/>
    </location>
</feature>
<gene>
    <name evidence="7" type="ORF">C8E87_8244</name>
</gene>
<proteinExistence type="predicted"/>
<evidence type="ECO:0000256" key="1">
    <source>
        <dbReference type="ARBA" id="ARBA00004141"/>
    </source>
</evidence>
<dbReference type="GO" id="GO:0055085">
    <property type="term" value="P:transmembrane transport"/>
    <property type="evidence" value="ECO:0007669"/>
    <property type="project" value="InterPro"/>
</dbReference>
<feature type="transmembrane region" description="Helical" evidence="5">
    <location>
        <begin position="197"/>
        <end position="222"/>
    </location>
</feature>
<feature type="transmembrane region" description="Helical" evidence="5">
    <location>
        <begin position="25"/>
        <end position="51"/>
    </location>
</feature>
<name>A0A4R6JB77_9ACTN</name>
<sequence>MATTTETSGARAAGLAGGTLGAGHLVFMVMAAVAPAAGAVALIPLSIALGVGAGTPGVFVIVALTLLLFAIGFTRMVPYVRNAGAFYAFITKGLGRLAGLPAAYVALTAYLCVGTATLGALGFFANLSLDQFFGIDVPWWLCCLAAMVIVGLLGWFRITVAAGVLGVALIAEGVAVLVLDVAILIRQGAGAFSLEAFSPGTILTTGSLGVALIYGFSLFQGFEGTAIYAEEARDPDRTVPRATYGAVLCVGLFFVVTSWALIAGGGVEQAGADPGNYVFGLSTTFVGQAWTDLLQILIVTSAFAGVLAFHNAASRYLYALARDGFMPRPLTRTHPRWKSPTVAGLTSFSVMTLLMLGFAVAGLDPLINLSTSLTGVGAVGILSLITVTSLAVFVFFLRRKQYGWKYTVAPALATVGVGTATTLALSNYEAITGTTSTVINSLPWIHLLVIAVAVALGLWTRSRRPDVYLNMGATRVD</sequence>
<dbReference type="EMBL" id="SNWR01000002">
    <property type="protein sequence ID" value="TDO32772.1"/>
    <property type="molecule type" value="Genomic_DNA"/>
</dbReference>
<evidence type="ECO:0000256" key="2">
    <source>
        <dbReference type="ARBA" id="ARBA00022692"/>
    </source>
</evidence>
<keyword evidence="2 5" id="KW-0812">Transmembrane</keyword>
<dbReference type="RefSeq" id="WP_133878701.1">
    <property type="nucleotide sequence ID" value="NZ_BOMD01000091.1"/>
</dbReference>
<feature type="transmembrane region" description="Helical" evidence="5">
    <location>
        <begin position="296"/>
        <end position="321"/>
    </location>
</feature>
<dbReference type="PIRSF" id="PIRSF006060">
    <property type="entry name" value="AA_transporter"/>
    <property type="match status" value="1"/>
</dbReference>
<evidence type="ECO:0000259" key="6">
    <source>
        <dbReference type="Pfam" id="PF00324"/>
    </source>
</evidence>
<accession>A0A4R6JB77</accession>
<keyword evidence="8" id="KW-1185">Reference proteome</keyword>
<protein>
    <submittedName>
        <fullName evidence="7">Amino acid/polyamine/organocation transporter (APC superfamily)</fullName>
    </submittedName>
</protein>
<dbReference type="PANTHER" id="PTHR42770:SF16">
    <property type="entry name" value="AMINO ACID PERMEASE"/>
    <property type="match status" value="1"/>
</dbReference>